<dbReference type="PANTHER" id="PTHR31272">
    <property type="entry name" value="CYTOCHROME C-TYPE BIOGENESIS PROTEIN HI_1454-RELATED"/>
    <property type="match status" value="1"/>
</dbReference>
<evidence type="ECO:0000313" key="10">
    <source>
        <dbReference type="Proteomes" id="UP001267878"/>
    </source>
</evidence>
<dbReference type="InterPro" id="IPR051790">
    <property type="entry name" value="Cytochrome_c-biogenesis_DsbD"/>
</dbReference>
<evidence type="ECO:0000313" key="9">
    <source>
        <dbReference type="EMBL" id="MDR7098528.1"/>
    </source>
</evidence>
<comment type="similarity">
    <text evidence="2">Belongs to the DsbD family.</text>
</comment>
<dbReference type="PANTHER" id="PTHR31272:SF9">
    <property type="entry name" value="BLL1027 PROTEIN"/>
    <property type="match status" value="1"/>
</dbReference>
<sequence>MIEYALAGAAGMATIASPCILPMLPIVLATTAGRSKVEPLLTIAGFVATFAAGGILIGALAASSGELQQAIRTGSILLLLVAGLACVWTAPFDWLVMRVREWRARRGSFTSRPTEGRTGALLVGASLGLAWTPCAGPVLASVLALAASSHAPGKATALLGIYAIGAGLPMLAIAYGGNWVSARLSFFNRRANLFRTTFGAIAIAVALLQLVHYDVAFTAWATQWLPSFSTGL</sequence>
<comment type="subcellular location">
    <subcellularLocation>
        <location evidence="1">Membrane</location>
        <topology evidence="1">Multi-pass membrane protein</topology>
    </subcellularLocation>
</comment>
<feature type="transmembrane region" description="Helical" evidence="7">
    <location>
        <begin position="192"/>
        <end position="211"/>
    </location>
</feature>
<feature type="transmembrane region" description="Helical" evidence="7">
    <location>
        <begin position="40"/>
        <end position="62"/>
    </location>
</feature>
<protein>
    <submittedName>
        <fullName evidence="9">Cytochrome c biogenesis protein CcdA</fullName>
    </submittedName>
</protein>
<comment type="caution">
    <text evidence="9">The sequence shown here is derived from an EMBL/GenBank/DDBJ whole genome shotgun (WGS) entry which is preliminary data.</text>
</comment>
<feature type="transmembrane region" description="Helical" evidence="7">
    <location>
        <begin position="74"/>
        <end position="97"/>
    </location>
</feature>
<dbReference type="InterPro" id="IPR003834">
    <property type="entry name" value="Cyt_c_assmbl_TM_dom"/>
</dbReference>
<dbReference type="EMBL" id="JAVDVW010000001">
    <property type="protein sequence ID" value="MDR7098528.1"/>
    <property type="molecule type" value="Genomic_DNA"/>
</dbReference>
<dbReference type="Pfam" id="PF02683">
    <property type="entry name" value="DsbD_TM"/>
    <property type="match status" value="1"/>
</dbReference>
<evidence type="ECO:0000256" key="6">
    <source>
        <dbReference type="ARBA" id="ARBA00023136"/>
    </source>
</evidence>
<feature type="domain" description="Cytochrome C biogenesis protein transmembrane" evidence="8">
    <location>
        <begin position="10"/>
        <end position="208"/>
    </location>
</feature>
<dbReference type="RefSeq" id="WP_310052514.1">
    <property type="nucleotide sequence ID" value="NZ_JAVDVW010000001.1"/>
</dbReference>
<evidence type="ECO:0000259" key="8">
    <source>
        <dbReference type="Pfam" id="PF02683"/>
    </source>
</evidence>
<reference evidence="9 10" key="1">
    <citation type="submission" date="2023-07" db="EMBL/GenBank/DDBJ databases">
        <title>Sorghum-associated microbial communities from plants grown in Nebraska, USA.</title>
        <authorList>
            <person name="Schachtman D."/>
        </authorList>
    </citation>
    <scope>NUCLEOTIDE SEQUENCE [LARGE SCALE GENOMIC DNA]</scope>
    <source>
        <strain evidence="9 10">BE187</strain>
    </source>
</reference>
<evidence type="ECO:0000256" key="7">
    <source>
        <dbReference type="SAM" id="Phobius"/>
    </source>
</evidence>
<evidence type="ECO:0000256" key="2">
    <source>
        <dbReference type="ARBA" id="ARBA00006143"/>
    </source>
</evidence>
<keyword evidence="10" id="KW-1185">Reference proteome</keyword>
<proteinExistence type="inferred from homology"/>
<feature type="transmembrane region" description="Helical" evidence="7">
    <location>
        <begin position="118"/>
        <end position="147"/>
    </location>
</feature>
<dbReference type="Proteomes" id="UP001267878">
    <property type="component" value="Unassembled WGS sequence"/>
</dbReference>
<keyword evidence="4" id="KW-0201">Cytochrome c-type biogenesis</keyword>
<keyword evidence="3 7" id="KW-0812">Transmembrane</keyword>
<feature type="transmembrane region" description="Helical" evidence="7">
    <location>
        <begin position="6"/>
        <end position="28"/>
    </location>
</feature>
<evidence type="ECO:0000256" key="5">
    <source>
        <dbReference type="ARBA" id="ARBA00022989"/>
    </source>
</evidence>
<evidence type="ECO:0000256" key="3">
    <source>
        <dbReference type="ARBA" id="ARBA00022692"/>
    </source>
</evidence>
<gene>
    <name evidence="9" type="ORF">J2X04_000875</name>
</gene>
<organism evidence="9 10">
    <name type="scientific">Agrilutibacter niabensis</name>
    <dbReference type="NCBI Taxonomy" id="380628"/>
    <lineage>
        <taxon>Bacteria</taxon>
        <taxon>Pseudomonadati</taxon>
        <taxon>Pseudomonadota</taxon>
        <taxon>Gammaproteobacteria</taxon>
        <taxon>Lysobacterales</taxon>
        <taxon>Lysobacteraceae</taxon>
        <taxon>Agrilutibacter</taxon>
    </lineage>
</organism>
<accession>A0ABU1VMP2</accession>
<name>A0ABU1VMP2_9GAMM</name>
<evidence type="ECO:0000256" key="4">
    <source>
        <dbReference type="ARBA" id="ARBA00022748"/>
    </source>
</evidence>
<keyword evidence="5 7" id="KW-1133">Transmembrane helix</keyword>
<keyword evidence="6 7" id="KW-0472">Membrane</keyword>
<evidence type="ECO:0000256" key="1">
    <source>
        <dbReference type="ARBA" id="ARBA00004141"/>
    </source>
</evidence>
<feature type="transmembrane region" description="Helical" evidence="7">
    <location>
        <begin position="159"/>
        <end position="180"/>
    </location>
</feature>